<proteinExistence type="predicted"/>
<protein>
    <submittedName>
        <fullName evidence="1">Uncharacterized protein</fullName>
    </submittedName>
</protein>
<gene>
    <name evidence="1" type="ORF">T265_11758</name>
</gene>
<sequence length="75" mass="8914">MKFTTIFDGTFIHATVVPYLKKPVYKIYLLMYNEVRDNPLNRALMMSPRMVTKRLQANCQARRTNQQPPDQQPER</sequence>
<evidence type="ECO:0000313" key="2">
    <source>
        <dbReference type="Proteomes" id="UP000054324"/>
    </source>
</evidence>
<organism evidence="1 2">
    <name type="scientific">Opisthorchis viverrini</name>
    <name type="common">Southeast Asian liver fluke</name>
    <dbReference type="NCBI Taxonomy" id="6198"/>
    <lineage>
        <taxon>Eukaryota</taxon>
        <taxon>Metazoa</taxon>
        <taxon>Spiralia</taxon>
        <taxon>Lophotrochozoa</taxon>
        <taxon>Platyhelminthes</taxon>
        <taxon>Trematoda</taxon>
        <taxon>Digenea</taxon>
        <taxon>Opisthorchiida</taxon>
        <taxon>Opisthorchiata</taxon>
        <taxon>Opisthorchiidae</taxon>
        <taxon>Opisthorchis</taxon>
    </lineage>
</organism>
<accession>A0A074ZWA4</accession>
<dbReference type="OrthoDB" id="5584001at2759"/>
<name>A0A074ZWA4_OPIVI</name>
<evidence type="ECO:0000313" key="1">
    <source>
        <dbReference type="EMBL" id="KER19484.1"/>
    </source>
</evidence>
<dbReference type="Proteomes" id="UP000054324">
    <property type="component" value="Unassembled WGS sequence"/>
</dbReference>
<dbReference type="GeneID" id="20325926"/>
<dbReference type="CTD" id="20325926"/>
<dbReference type="EMBL" id="KL597196">
    <property type="protein sequence ID" value="KER19484.1"/>
    <property type="molecule type" value="Genomic_DNA"/>
</dbReference>
<dbReference type="AlphaFoldDB" id="A0A074ZWA4"/>
<dbReference type="KEGG" id="ovi:T265_11758"/>
<reference evidence="1 2" key="1">
    <citation type="submission" date="2013-11" db="EMBL/GenBank/DDBJ databases">
        <title>Opisthorchis viverrini - life in the bile duct.</title>
        <authorList>
            <person name="Young N.D."/>
            <person name="Nagarajan N."/>
            <person name="Lin S.J."/>
            <person name="Korhonen P.K."/>
            <person name="Jex A.R."/>
            <person name="Hall R.S."/>
            <person name="Safavi-Hemami H."/>
            <person name="Kaewkong W."/>
            <person name="Bertrand D."/>
            <person name="Gao S."/>
            <person name="Seet Q."/>
            <person name="Wongkham S."/>
            <person name="Teh B.T."/>
            <person name="Wongkham C."/>
            <person name="Intapan P.M."/>
            <person name="Maleewong W."/>
            <person name="Yang X."/>
            <person name="Hu M."/>
            <person name="Wang Z."/>
            <person name="Hofmann A."/>
            <person name="Sternberg P.W."/>
            <person name="Tan P."/>
            <person name="Wang J."/>
            <person name="Gasser R.B."/>
        </authorList>
    </citation>
    <scope>NUCLEOTIDE SEQUENCE [LARGE SCALE GENOMIC DNA]</scope>
</reference>
<keyword evidence="2" id="KW-1185">Reference proteome</keyword>
<dbReference type="RefSeq" id="XP_009176769.1">
    <property type="nucleotide sequence ID" value="XM_009178505.1"/>
</dbReference>